<accession>A0A7R9M1F2</accession>
<proteinExistence type="predicted"/>
<name>A0A7R9M1F2_9ACAR</name>
<evidence type="ECO:0000313" key="1">
    <source>
        <dbReference type="EMBL" id="CAD7651798.1"/>
    </source>
</evidence>
<sequence length="33" mass="4011">MQLEDINKSDVLVLKQYMHYSCERIREVVDKIN</sequence>
<gene>
    <name evidence="1" type="ORF">OSB1V03_LOCUS23535</name>
</gene>
<protein>
    <submittedName>
        <fullName evidence="1">Uncharacterized protein</fullName>
    </submittedName>
</protein>
<dbReference type="EMBL" id="OC914447">
    <property type="protein sequence ID" value="CAD7651798.1"/>
    <property type="molecule type" value="Genomic_DNA"/>
</dbReference>
<dbReference type="Proteomes" id="UP000759131">
    <property type="component" value="Unassembled WGS sequence"/>
</dbReference>
<dbReference type="AlphaFoldDB" id="A0A7R9M1F2"/>
<dbReference type="EMBL" id="CAJPIZ010059872">
    <property type="protein sequence ID" value="CAG2123590.1"/>
    <property type="molecule type" value="Genomic_DNA"/>
</dbReference>
<keyword evidence="2" id="KW-1185">Reference proteome</keyword>
<organism evidence="1">
    <name type="scientific">Medioppia subpectinata</name>
    <dbReference type="NCBI Taxonomy" id="1979941"/>
    <lineage>
        <taxon>Eukaryota</taxon>
        <taxon>Metazoa</taxon>
        <taxon>Ecdysozoa</taxon>
        <taxon>Arthropoda</taxon>
        <taxon>Chelicerata</taxon>
        <taxon>Arachnida</taxon>
        <taxon>Acari</taxon>
        <taxon>Acariformes</taxon>
        <taxon>Sarcoptiformes</taxon>
        <taxon>Oribatida</taxon>
        <taxon>Brachypylina</taxon>
        <taxon>Oppioidea</taxon>
        <taxon>Oppiidae</taxon>
        <taxon>Medioppia</taxon>
    </lineage>
</organism>
<reference evidence="1" key="1">
    <citation type="submission" date="2020-11" db="EMBL/GenBank/DDBJ databases">
        <authorList>
            <person name="Tran Van P."/>
        </authorList>
    </citation>
    <scope>NUCLEOTIDE SEQUENCE</scope>
</reference>
<evidence type="ECO:0000313" key="2">
    <source>
        <dbReference type="Proteomes" id="UP000759131"/>
    </source>
</evidence>